<keyword evidence="2" id="KW-1185">Reference proteome</keyword>
<protein>
    <submittedName>
        <fullName evidence="1">Uncharacterized protein</fullName>
    </submittedName>
</protein>
<comment type="caution">
    <text evidence="1">The sequence shown here is derived from an EMBL/GenBank/DDBJ whole genome shotgun (WGS) entry which is preliminary data.</text>
</comment>
<evidence type="ECO:0000313" key="2">
    <source>
        <dbReference type="Proteomes" id="UP000284842"/>
    </source>
</evidence>
<evidence type="ECO:0000313" key="1">
    <source>
        <dbReference type="EMBL" id="PPQ86830.1"/>
    </source>
</evidence>
<dbReference type="InParanoid" id="A0A409X7W7"/>
<dbReference type="Proteomes" id="UP000284842">
    <property type="component" value="Unassembled WGS sequence"/>
</dbReference>
<proteinExistence type="predicted"/>
<name>A0A409X7W7_9AGAR</name>
<dbReference type="EMBL" id="NHTK01004409">
    <property type="protein sequence ID" value="PPQ86830.1"/>
    <property type="molecule type" value="Genomic_DNA"/>
</dbReference>
<sequence>MATVEVPSANSQQAINEIFEELQSKGPLKLQMLEDHKAIIRNRLIEEIDKSSTRQAVIQEVHVLAETIVCIERDFATIKHVVQRIDDKKILRKMDGSNWFFCPTWTGYHDVKNLGLTSKVDCPWSGPVRIRTLNRTRTAP</sequence>
<dbReference type="AlphaFoldDB" id="A0A409X7W7"/>
<gene>
    <name evidence="1" type="ORF">CVT24_000082</name>
</gene>
<dbReference type="OrthoDB" id="3046926at2759"/>
<accession>A0A409X7W7</accession>
<reference evidence="1 2" key="1">
    <citation type="journal article" date="2018" name="Evol. Lett.">
        <title>Horizontal gene cluster transfer increased hallucinogenic mushroom diversity.</title>
        <authorList>
            <person name="Reynolds H.T."/>
            <person name="Vijayakumar V."/>
            <person name="Gluck-Thaler E."/>
            <person name="Korotkin H.B."/>
            <person name="Matheny P.B."/>
            <person name="Slot J.C."/>
        </authorList>
    </citation>
    <scope>NUCLEOTIDE SEQUENCE [LARGE SCALE GENOMIC DNA]</scope>
    <source>
        <strain evidence="1 2">2629</strain>
    </source>
</reference>
<organism evidence="1 2">
    <name type="scientific">Panaeolus cyanescens</name>
    <dbReference type="NCBI Taxonomy" id="181874"/>
    <lineage>
        <taxon>Eukaryota</taxon>
        <taxon>Fungi</taxon>
        <taxon>Dikarya</taxon>
        <taxon>Basidiomycota</taxon>
        <taxon>Agaricomycotina</taxon>
        <taxon>Agaricomycetes</taxon>
        <taxon>Agaricomycetidae</taxon>
        <taxon>Agaricales</taxon>
        <taxon>Agaricineae</taxon>
        <taxon>Galeropsidaceae</taxon>
        <taxon>Panaeolus</taxon>
    </lineage>
</organism>